<evidence type="ECO:0000256" key="2">
    <source>
        <dbReference type="ARBA" id="ARBA00022692"/>
    </source>
</evidence>
<feature type="transmembrane region" description="Helical" evidence="6">
    <location>
        <begin position="273"/>
        <end position="294"/>
    </location>
</feature>
<dbReference type="PANTHER" id="PTHR30474:SF1">
    <property type="entry name" value="PEPTIDOGLYCAN GLYCOSYLTRANSFERASE MRDB"/>
    <property type="match status" value="1"/>
</dbReference>
<feature type="transmembrane region" description="Helical" evidence="6">
    <location>
        <begin position="176"/>
        <end position="195"/>
    </location>
</feature>
<feature type="transmembrane region" description="Helical" evidence="6">
    <location>
        <begin position="342"/>
        <end position="362"/>
    </location>
</feature>
<feature type="transmembrane region" description="Helical" evidence="6">
    <location>
        <begin position="306"/>
        <end position="330"/>
    </location>
</feature>
<comment type="caution">
    <text evidence="7">The sequence shown here is derived from an EMBL/GenBank/DDBJ whole genome shotgun (WGS) entry which is preliminary data.</text>
</comment>
<evidence type="ECO:0000313" key="8">
    <source>
        <dbReference type="Proteomes" id="UP000266172"/>
    </source>
</evidence>
<feature type="transmembrane region" description="Helical" evidence="6">
    <location>
        <begin position="131"/>
        <end position="148"/>
    </location>
</feature>
<dbReference type="GO" id="GO:0008360">
    <property type="term" value="P:regulation of cell shape"/>
    <property type="evidence" value="ECO:0007669"/>
    <property type="project" value="UniProtKB-KW"/>
</dbReference>
<accession>A0A173XEY3</accession>
<dbReference type="EMBL" id="QRVL01000001">
    <property type="protein sequence ID" value="RGS42123.1"/>
    <property type="molecule type" value="Genomic_DNA"/>
</dbReference>
<dbReference type="Proteomes" id="UP000266172">
    <property type="component" value="Unassembled WGS sequence"/>
</dbReference>
<evidence type="ECO:0000256" key="1">
    <source>
        <dbReference type="ARBA" id="ARBA00004141"/>
    </source>
</evidence>
<protein>
    <submittedName>
        <fullName evidence="7">Rod shape-determining protein RodA</fullName>
    </submittedName>
</protein>
<feature type="transmembrane region" description="Helical" evidence="6">
    <location>
        <begin position="66"/>
        <end position="84"/>
    </location>
</feature>
<evidence type="ECO:0000256" key="4">
    <source>
        <dbReference type="ARBA" id="ARBA00022989"/>
    </source>
</evidence>
<dbReference type="GO" id="GO:0005886">
    <property type="term" value="C:plasma membrane"/>
    <property type="evidence" value="ECO:0007669"/>
    <property type="project" value="TreeGrafter"/>
</dbReference>
<dbReference type="RefSeq" id="WP_055229775.1">
    <property type="nucleotide sequence ID" value="NZ_CAKMUY010000017.1"/>
</dbReference>
<dbReference type="InterPro" id="IPR001182">
    <property type="entry name" value="FtsW/RodA"/>
</dbReference>
<keyword evidence="5 6" id="KW-0472">Membrane</keyword>
<feature type="transmembrane region" description="Helical" evidence="6">
    <location>
        <begin position="41"/>
        <end position="59"/>
    </location>
</feature>
<gene>
    <name evidence="7" type="ORF">DWX93_01965</name>
</gene>
<evidence type="ECO:0000313" key="7">
    <source>
        <dbReference type="EMBL" id="RGS42123.1"/>
    </source>
</evidence>
<name>A0A173XEY3_9FIRM</name>
<feature type="transmembrane region" description="Helical" evidence="6">
    <location>
        <begin position="12"/>
        <end position="29"/>
    </location>
</feature>
<proteinExistence type="predicted"/>
<dbReference type="GO" id="GO:0032153">
    <property type="term" value="C:cell division site"/>
    <property type="evidence" value="ECO:0007669"/>
    <property type="project" value="TreeGrafter"/>
</dbReference>
<sequence>MFKQYKLKNYKFILIALVVILNTIGVALVGSASPGDQKKQIIGMVSGIIIMLLVSYIDYNFILRFSWLIYLGAVGLLGLVIVAGEQSKGAQRWFKIGGFQFQPSELVKILMILFLAYYFMRHEEKINSPRVLFGSFVLIGIPLALILAQPNLSTTIVLALVFAAMLFAAGLSYKIVVGVLAVCVPTFFIVLTLIIQDKFPFIHSYQLGRIMGWLYPDKYPDIAYQQQNSIMAIGSGLLWGKGLGNTDPTSVKNGKFILEPQNDFIFAVAGEEMGFVGTVTIIILLLFITIECIFIARKAKDAAGRLICCGMAALIGFQSIVNICVATGLLPNTGVTLPFVSYGLTSLWSLYIGIGLVLNVGLQPKKY</sequence>
<dbReference type="AlphaFoldDB" id="A0A173XEY3"/>
<keyword evidence="3" id="KW-0133">Cell shape</keyword>
<evidence type="ECO:0000256" key="3">
    <source>
        <dbReference type="ARBA" id="ARBA00022960"/>
    </source>
</evidence>
<dbReference type="GO" id="GO:0051301">
    <property type="term" value="P:cell division"/>
    <property type="evidence" value="ECO:0007669"/>
    <property type="project" value="InterPro"/>
</dbReference>
<comment type="subcellular location">
    <subcellularLocation>
        <location evidence="1">Membrane</location>
        <topology evidence="1">Multi-pass membrane protein</topology>
    </subcellularLocation>
</comment>
<dbReference type="GO" id="GO:0015648">
    <property type="term" value="F:lipid-linked peptidoglycan transporter activity"/>
    <property type="evidence" value="ECO:0007669"/>
    <property type="project" value="TreeGrafter"/>
</dbReference>
<dbReference type="PANTHER" id="PTHR30474">
    <property type="entry name" value="CELL CYCLE PROTEIN"/>
    <property type="match status" value="1"/>
</dbReference>
<reference evidence="7 8" key="1">
    <citation type="submission" date="2018-08" db="EMBL/GenBank/DDBJ databases">
        <title>A genome reference for cultivated species of the human gut microbiota.</title>
        <authorList>
            <person name="Zou Y."/>
            <person name="Xue W."/>
            <person name="Luo G."/>
        </authorList>
    </citation>
    <scope>NUCLEOTIDE SEQUENCE [LARGE SCALE GENOMIC DNA]</scope>
    <source>
        <strain evidence="7 8">AF22-12AC</strain>
    </source>
</reference>
<feature type="transmembrane region" description="Helical" evidence="6">
    <location>
        <begin position="154"/>
        <end position="171"/>
    </location>
</feature>
<keyword evidence="4 6" id="KW-1133">Transmembrane helix</keyword>
<evidence type="ECO:0000256" key="5">
    <source>
        <dbReference type="ARBA" id="ARBA00023136"/>
    </source>
</evidence>
<evidence type="ECO:0000256" key="6">
    <source>
        <dbReference type="SAM" id="Phobius"/>
    </source>
</evidence>
<organism evidence="7 8">
    <name type="scientific">Roseburia hominis</name>
    <dbReference type="NCBI Taxonomy" id="301301"/>
    <lineage>
        <taxon>Bacteria</taxon>
        <taxon>Bacillati</taxon>
        <taxon>Bacillota</taxon>
        <taxon>Clostridia</taxon>
        <taxon>Lachnospirales</taxon>
        <taxon>Lachnospiraceae</taxon>
        <taxon>Roseburia</taxon>
    </lineage>
</organism>
<feature type="transmembrane region" description="Helical" evidence="6">
    <location>
        <begin position="96"/>
        <end position="119"/>
    </location>
</feature>
<keyword evidence="2 6" id="KW-0812">Transmembrane</keyword>
<dbReference type="Pfam" id="PF01098">
    <property type="entry name" value="FTSW_RODA_SPOVE"/>
    <property type="match status" value="1"/>
</dbReference>